<comment type="caution">
    <text evidence="2">The sequence shown here is derived from an EMBL/GenBank/DDBJ whole genome shotgun (WGS) entry which is preliminary data.</text>
</comment>
<feature type="transmembrane region" description="Helical" evidence="1">
    <location>
        <begin position="31"/>
        <end position="49"/>
    </location>
</feature>
<name>A0AAV5VBW6_9BILA</name>
<feature type="transmembrane region" description="Helical" evidence="1">
    <location>
        <begin position="85"/>
        <end position="106"/>
    </location>
</feature>
<evidence type="ECO:0000313" key="2">
    <source>
        <dbReference type="EMBL" id="GMT17180.1"/>
    </source>
</evidence>
<feature type="non-terminal residue" evidence="2">
    <location>
        <position position="1"/>
    </location>
</feature>
<feature type="transmembrane region" description="Helical" evidence="1">
    <location>
        <begin position="7"/>
        <end position="25"/>
    </location>
</feature>
<keyword evidence="1" id="KW-1133">Transmembrane helix</keyword>
<dbReference type="Proteomes" id="UP001432322">
    <property type="component" value="Unassembled WGS sequence"/>
</dbReference>
<proteinExistence type="predicted"/>
<gene>
    <name evidence="2" type="ORF">PFISCL1PPCAC_8477</name>
</gene>
<feature type="non-terminal residue" evidence="2">
    <location>
        <position position="125"/>
    </location>
</feature>
<sequence length="125" mass="13920">PTWTVPLCFASLIALCVLTGIFLEISMWPAVPLLFGVVLLVIFISTLFIKLSIDGEITKRQFAIVSFLSVTFAVASIISNFYFPIFVGTLNLIILSFAAPHLCMFIRISHKFNHRLIAAFCIPLI</sequence>
<evidence type="ECO:0000313" key="3">
    <source>
        <dbReference type="Proteomes" id="UP001432322"/>
    </source>
</evidence>
<organism evidence="2 3">
    <name type="scientific">Pristionchus fissidentatus</name>
    <dbReference type="NCBI Taxonomy" id="1538716"/>
    <lineage>
        <taxon>Eukaryota</taxon>
        <taxon>Metazoa</taxon>
        <taxon>Ecdysozoa</taxon>
        <taxon>Nematoda</taxon>
        <taxon>Chromadorea</taxon>
        <taxon>Rhabditida</taxon>
        <taxon>Rhabditina</taxon>
        <taxon>Diplogasteromorpha</taxon>
        <taxon>Diplogasteroidea</taxon>
        <taxon>Neodiplogasteridae</taxon>
        <taxon>Pristionchus</taxon>
    </lineage>
</organism>
<feature type="transmembrane region" description="Helical" evidence="1">
    <location>
        <begin position="61"/>
        <end position="79"/>
    </location>
</feature>
<keyword evidence="1" id="KW-0472">Membrane</keyword>
<accession>A0AAV5VBW6</accession>
<reference evidence="2" key="1">
    <citation type="submission" date="2023-10" db="EMBL/GenBank/DDBJ databases">
        <title>Genome assembly of Pristionchus species.</title>
        <authorList>
            <person name="Yoshida K."/>
            <person name="Sommer R.J."/>
        </authorList>
    </citation>
    <scope>NUCLEOTIDE SEQUENCE</scope>
    <source>
        <strain evidence="2">RS5133</strain>
    </source>
</reference>
<dbReference type="EMBL" id="BTSY01000003">
    <property type="protein sequence ID" value="GMT17180.1"/>
    <property type="molecule type" value="Genomic_DNA"/>
</dbReference>
<protein>
    <submittedName>
        <fullName evidence="2">Uncharacterized protein</fullName>
    </submittedName>
</protein>
<dbReference type="AlphaFoldDB" id="A0AAV5VBW6"/>
<keyword evidence="3" id="KW-1185">Reference proteome</keyword>
<evidence type="ECO:0000256" key="1">
    <source>
        <dbReference type="SAM" id="Phobius"/>
    </source>
</evidence>
<keyword evidence="1" id="KW-0812">Transmembrane</keyword>